<evidence type="ECO:0000313" key="2">
    <source>
        <dbReference type="Proteomes" id="UP000006640"/>
    </source>
</evidence>
<keyword evidence="2" id="KW-1185">Reference proteome</keyword>
<dbReference type="AlphaFoldDB" id="D6Y606"/>
<proteinExistence type="predicted"/>
<organism evidence="1 2">
    <name type="scientific">Thermobispora bispora (strain ATCC 19993 / DSM 43833 / CBS 139.67 / JCM 10125 / KCTC 9307 / NBRC 14880 / R51)</name>
    <dbReference type="NCBI Taxonomy" id="469371"/>
    <lineage>
        <taxon>Bacteria</taxon>
        <taxon>Bacillati</taxon>
        <taxon>Actinomycetota</taxon>
        <taxon>Actinomycetes</taxon>
        <taxon>Streptosporangiales</taxon>
        <taxon>Streptosporangiaceae</taxon>
        <taxon>Thermobispora</taxon>
    </lineage>
</organism>
<dbReference type="Proteomes" id="UP000006640">
    <property type="component" value="Chromosome"/>
</dbReference>
<accession>D6Y606</accession>
<gene>
    <name evidence="1" type="ordered locus">Tbis_2722</name>
</gene>
<dbReference type="HOGENOM" id="CLU_3359009_0_0_11"/>
<name>D6Y606_THEBD</name>
<evidence type="ECO:0000313" key="1">
    <source>
        <dbReference type="EMBL" id="ADG89422.1"/>
    </source>
</evidence>
<dbReference type="EMBL" id="CP001874">
    <property type="protein sequence ID" value="ADG89422.1"/>
    <property type="molecule type" value="Genomic_DNA"/>
</dbReference>
<protein>
    <submittedName>
        <fullName evidence="1">Uncharacterized protein</fullName>
    </submittedName>
</protein>
<sequence>MFVPARPAAVRRSPGACSLFERYGMPVAAVPAWNAV</sequence>
<dbReference type="KEGG" id="tbi:Tbis_2722"/>
<reference evidence="1 2" key="1">
    <citation type="submission" date="2010-01" db="EMBL/GenBank/DDBJ databases">
        <title>The complete genome of Thermobispora bispora DSM 43833.</title>
        <authorList>
            <consortium name="US DOE Joint Genome Institute (JGI-PGF)"/>
            <person name="Lucas S."/>
            <person name="Copeland A."/>
            <person name="Lapidus A."/>
            <person name="Glavina del Rio T."/>
            <person name="Dalin E."/>
            <person name="Tice H."/>
            <person name="Bruce D."/>
            <person name="Goodwin L."/>
            <person name="Pitluck S."/>
            <person name="Kyrpides N."/>
            <person name="Mavromatis K."/>
            <person name="Ivanova N."/>
            <person name="Mikhailova N."/>
            <person name="Chertkov O."/>
            <person name="Brettin T."/>
            <person name="Detter J.C."/>
            <person name="Han C."/>
            <person name="Larimer F."/>
            <person name="Land M."/>
            <person name="Hauser L."/>
            <person name="Markowitz V."/>
            <person name="Cheng J.-F."/>
            <person name="Hugenholtz P."/>
            <person name="Woyke T."/>
            <person name="Wu D."/>
            <person name="Jando M."/>
            <person name="Schneider S."/>
            <person name="Klenk H.-P."/>
            <person name="Eisen J.A."/>
        </authorList>
    </citation>
    <scope>NUCLEOTIDE SEQUENCE [LARGE SCALE GENOMIC DNA]</scope>
    <source>
        <strain evidence="2">ATCC 19993 / DSM 43833 / CBS 139.67 / JCM 10125 / KCTC 9307 / NBRC 14880 / R51</strain>
    </source>
</reference>